<dbReference type="Pfam" id="PF08789">
    <property type="entry name" value="PBCV_basic_adap"/>
    <property type="match status" value="1"/>
</dbReference>
<protein>
    <recommendedName>
        <fullName evidence="2">PBCV-specific basic adaptor domain-containing protein</fullName>
    </recommendedName>
</protein>
<proteinExistence type="predicted"/>
<reference evidence="3" key="1">
    <citation type="submission" date="2021-02" db="EMBL/GenBank/DDBJ databases">
        <authorList>
            <person name="Nowell W R."/>
        </authorList>
    </citation>
    <scope>NUCLEOTIDE SEQUENCE</scope>
    <source>
        <strain evidence="3">Ploen Becks lab</strain>
    </source>
</reference>
<comment type="caution">
    <text evidence="3">The sequence shown here is derived from an EMBL/GenBank/DDBJ whole genome shotgun (WGS) entry which is preliminary data.</text>
</comment>
<evidence type="ECO:0000256" key="1">
    <source>
        <dbReference type="SAM" id="MobiDB-lite"/>
    </source>
</evidence>
<feature type="region of interest" description="Disordered" evidence="1">
    <location>
        <begin position="83"/>
        <end position="102"/>
    </location>
</feature>
<keyword evidence="4" id="KW-1185">Reference proteome</keyword>
<gene>
    <name evidence="3" type="ORF">OXX778_LOCUS14452</name>
</gene>
<dbReference type="AlphaFoldDB" id="A0A814E431"/>
<feature type="domain" description="PBCV-specific basic adaptor" evidence="2">
    <location>
        <begin position="49"/>
        <end position="74"/>
    </location>
</feature>
<accession>A0A814E431</accession>
<name>A0A814E431_9BILA</name>
<dbReference type="InterPro" id="IPR014897">
    <property type="entry name" value="PBCV_basic_adap"/>
</dbReference>
<sequence length="171" mass="19802">MSSEKLVLARTGVRHTRKPEYVKLDERLNNLINQYNKQDFEQFYDSNLKGSQVFLGPRGRKYYINSSGNKCYIKDKDLFKNEATGPTKNEEESSNTKHSVYDNIDDDSVKDDDDYVQRMRVYFCFLLLFDKNGDKYIGLYKSKGSANGRPSFEGPNGGKFYVTQNGARSYF</sequence>
<evidence type="ECO:0000313" key="3">
    <source>
        <dbReference type="EMBL" id="CAF0961096.1"/>
    </source>
</evidence>
<dbReference type="Proteomes" id="UP000663879">
    <property type="component" value="Unassembled WGS sequence"/>
</dbReference>
<evidence type="ECO:0000259" key="2">
    <source>
        <dbReference type="Pfam" id="PF08789"/>
    </source>
</evidence>
<organism evidence="3 4">
    <name type="scientific">Brachionus calyciflorus</name>
    <dbReference type="NCBI Taxonomy" id="104777"/>
    <lineage>
        <taxon>Eukaryota</taxon>
        <taxon>Metazoa</taxon>
        <taxon>Spiralia</taxon>
        <taxon>Gnathifera</taxon>
        <taxon>Rotifera</taxon>
        <taxon>Eurotatoria</taxon>
        <taxon>Monogononta</taxon>
        <taxon>Pseudotrocha</taxon>
        <taxon>Ploima</taxon>
        <taxon>Brachionidae</taxon>
        <taxon>Brachionus</taxon>
    </lineage>
</organism>
<dbReference type="EMBL" id="CAJNOC010002978">
    <property type="protein sequence ID" value="CAF0961096.1"/>
    <property type="molecule type" value="Genomic_DNA"/>
</dbReference>
<evidence type="ECO:0000313" key="4">
    <source>
        <dbReference type="Proteomes" id="UP000663879"/>
    </source>
</evidence>